<protein>
    <submittedName>
        <fullName evidence="2">Uncharacterized protein</fullName>
    </submittedName>
</protein>
<gene>
    <name evidence="2" type="ORF">BOA8489_01658</name>
</gene>
<reference evidence="2 3" key="1">
    <citation type="submission" date="2017-05" db="EMBL/GenBank/DDBJ databases">
        <authorList>
            <person name="Song R."/>
            <person name="Chenine A.L."/>
            <person name="Ruprecht R.M."/>
        </authorList>
    </citation>
    <scope>NUCLEOTIDE SEQUENCE [LARGE SCALE GENOMIC DNA]</scope>
    <source>
        <strain evidence="2 3">CECT 8489</strain>
    </source>
</reference>
<evidence type="ECO:0000313" key="2">
    <source>
        <dbReference type="EMBL" id="SMX23549.1"/>
    </source>
</evidence>
<organism evidence="2 3">
    <name type="scientific">Boseongicola aestuarii</name>
    <dbReference type="NCBI Taxonomy" id="1470561"/>
    <lineage>
        <taxon>Bacteria</taxon>
        <taxon>Pseudomonadati</taxon>
        <taxon>Pseudomonadota</taxon>
        <taxon>Alphaproteobacteria</taxon>
        <taxon>Rhodobacterales</taxon>
        <taxon>Paracoccaceae</taxon>
        <taxon>Boseongicola</taxon>
    </lineage>
</organism>
<dbReference type="Proteomes" id="UP000201838">
    <property type="component" value="Unassembled WGS sequence"/>
</dbReference>
<accession>A0A238IYI1</accession>
<dbReference type="OrthoDB" id="7272344at2"/>
<dbReference type="EMBL" id="FXXQ01000004">
    <property type="protein sequence ID" value="SMX23549.1"/>
    <property type="molecule type" value="Genomic_DNA"/>
</dbReference>
<dbReference type="InterPro" id="IPR045387">
    <property type="entry name" value="DUF6524"/>
</dbReference>
<dbReference type="Pfam" id="PF20134">
    <property type="entry name" value="DUF6524"/>
    <property type="match status" value="1"/>
</dbReference>
<feature type="transmembrane region" description="Helical" evidence="1">
    <location>
        <begin position="39"/>
        <end position="59"/>
    </location>
</feature>
<proteinExistence type="predicted"/>
<name>A0A238IYI1_9RHOB</name>
<keyword evidence="1" id="KW-0472">Membrane</keyword>
<keyword evidence="1" id="KW-1133">Transmembrane helix</keyword>
<keyword evidence="1" id="KW-0812">Transmembrane</keyword>
<sequence>MGFLIRWLVAFVLLATTFNPTELSFVKWARASWNEQTSLVVLFGLVLLVIYVVFLTAVLRGIGALGVTLVLAVIAALVWVLLDLGWLSIDDPGMMTWVAILALSVVLAVGMYWGILWRRISGQIEVDDDGDI</sequence>
<feature type="transmembrane region" description="Helical" evidence="1">
    <location>
        <begin position="94"/>
        <end position="115"/>
    </location>
</feature>
<dbReference type="AlphaFoldDB" id="A0A238IYI1"/>
<dbReference type="RefSeq" id="WP_093973595.1">
    <property type="nucleotide sequence ID" value="NZ_FXXQ01000004.1"/>
</dbReference>
<feature type="transmembrane region" description="Helical" evidence="1">
    <location>
        <begin position="64"/>
        <end position="82"/>
    </location>
</feature>
<evidence type="ECO:0000256" key="1">
    <source>
        <dbReference type="SAM" id="Phobius"/>
    </source>
</evidence>
<evidence type="ECO:0000313" key="3">
    <source>
        <dbReference type="Proteomes" id="UP000201838"/>
    </source>
</evidence>
<keyword evidence="3" id="KW-1185">Reference proteome</keyword>